<keyword evidence="1" id="KW-1133">Transmembrane helix</keyword>
<proteinExistence type="predicted"/>
<name>A0A1J1HFF3_9DIPT</name>
<evidence type="ECO:0000256" key="1">
    <source>
        <dbReference type="SAM" id="Phobius"/>
    </source>
</evidence>
<keyword evidence="1" id="KW-0472">Membrane</keyword>
<sequence>MAKNKVVRSMNLLQHSLSMLKHQSEEKLSSSRLKNRRIQNPSKAQFYAYTHALPFLFYLALSLKSRTAYAYNIVDPNV</sequence>
<dbReference type="Proteomes" id="UP000183832">
    <property type="component" value="Unassembled WGS sequence"/>
</dbReference>
<evidence type="ECO:0000313" key="2">
    <source>
        <dbReference type="EMBL" id="CRK86571.1"/>
    </source>
</evidence>
<keyword evidence="3" id="KW-1185">Reference proteome</keyword>
<gene>
    <name evidence="2" type="ORF">CLUMA_CG000389</name>
</gene>
<keyword evidence="1" id="KW-0812">Transmembrane</keyword>
<organism evidence="2 3">
    <name type="scientific">Clunio marinus</name>
    <dbReference type="NCBI Taxonomy" id="568069"/>
    <lineage>
        <taxon>Eukaryota</taxon>
        <taxon>Metazoa</taxon>
        <taxon>Ecdysozoa</taxon>
        <taxon>Arthropoda</taxon>
        <taxon>Hexapoda</taxon>
        <taxon>Insecta</taxon>
        <taxon>Pterygota</taxon>
        <taxon>Neoptera</taxon>
        <taxon>Endopterygota</taxon>
        <taxon>Diptera</taxon>
        <taxon>Nematocera</taxon>
        <taxon>Chironomoidea</taxon>
        <taxon>Chironomidae</taxon>
        <taxon>Clunio</taxon>
    </lineage>
</organism>
<dbReference type="EMBL" id="CVRI01000001">
    <property type="protein sequence ID" value="CRK86571.1"/>
    <property type="molecule type" value="Genomic_DNA"/>
</dbReference>
<protein>
    <submittedName>
        <fullName evidence="2">CLUMA_CG000389, isoform A</fullName>
    </submittedName>
</protein>
<accession>A0A1J1HFF3</accession>
<dbReference type="AlphaFoldDB" id="A0A1J1HFF3"/>
<reference evidence="2 3" key="1">
    <citation type="submission" date="2015-04" db="EMBL/GenBank/DDBJ databases">
        <authorList>
            <person name="Syromyatnikov M.Y."/>
            <person name="Popov V.N."/>
        </authorList>
    </citation>
    <scope>NUCLEOTIDE SEQUENCE [LARGE SCALE GENOMIC DNA]</scope>
</reference>
<feature type="transmembrane region" description="Helical" evidence="1">
    <location>
        <begin position="46"/>
        <end position="63"/>
    </location>
</feature>
<evidence type="ECO:0000313" key="3">
    <source>
        <dbReference type="Proteomes" id="UP000183832"/>
    </source>
</evidence>